<dbReference type="Gene3D" id="2.40.30.90">
    <property type="entry name" value="Bacterial fluorinating enzyme like"/>
    <property type="match status" value="1"/>
</dbReference>
<dbReference type="InterPro" id="IPR023228">
    <property type="entry name" value="SAM_OH_AdoTrfase_N_sf"/>
</dbReference>
<evidence type="ECO:0000256" key="2">
    <source>
        <dbReference type="ARBA" id="ARBA00024035"/>
    </source>
</evidence>
<dbReference type="PANTHER" id="PTHR35092">
    <property type="entry name" value="CHLORINASE MJ1651"/>
    <property type="match status" value="1"/>
</dbReference>
<feature type="domain" description="S-adenosyl-l-methionine hydroxide adenosyltransferase C-terminal" evidence="4">
    <location>
        <begin position="176"/>
        <end position="254"/>
    </location>
</feature>
<dbReference type="Pfam" id="PF01887">
    <property type="entry name" value="SAM_HAT_N"/>
    <property type="match status" value="1"/>
</dbReference>
<keyword evidence="6" id="KW-1185">Reference proteome</keyword>
<dbReference type="SUPFAM" id="SSF101852">
    <property type="entry name" value="Bacterial fluorinating enzyme, C-terminal domain"/>
    <property type="match status" value="1"/>
</dbReference>
<reference evidence="5 6" key="1">
    <citation type="submission" date="2019-08" db="EMBL/GenBank/DDBJ databases">
        <authorList>
            <person name="Liang Q."/>
        </authorList>
    </citation>
    <scope>NUCLEOTIDE SEQUENCE [LARGE SCALE GENOMIC DNA]</scope>
    <source>
        <strain evidence="5 6">V1718</strain>
    </source>
</reference>
<dbReference type="KEGG" id="bbae:FRD01_21460"/>
<dbReference type="PIRSF" id="PIRSF006779">
    <property type="entry name" value="UCP006779"/>
    <property type="match status" value="1"/>
</dbReference>
<evidence type="ECO:0000256" key="1">
    <source>
        <dbReference type="ARBA" id="ARBA00022691"/>
    </source>
</evidence>
<comment type="similarity">
    <text evidence="2">Belongs to the SAM hydrolase / SAM-dependent halogenase family.</text>
</comment>
<proteinExistence type="inferred from homology"/>
<evidence type="ECO:0000313" key="6">
    <source>
        <dbReference type="Proteomes" id="UP000321595"/>
    </source>
</evidence>
<dbReference type="Proteomes" id="UP000321595">
    <property type="component" value="Chromosome"/>
</dbReference>
<dbReference type="RefSeq" id="WP_146962986.1">
    <property type="nucleotide sequence ID" value="NZ_CP042467.1"/>
</dbReference>
<feature type="domain" description="S-adenosyl-l-methionine hydroxide adenosyltransferase N-terminal" evidence="3">
    <location>
        <begin position="5"/>
        <end position="150"/>
    </location>
</feature>
<organism evidence="5 6">
    <name type="scientific">Microvenator marinus</name>
    <dbReference type="NCBI Taxonomy" id="2600177"/>
    <lineage>
        <taxon>Bacteria</taxon>
        <taxon>Deltaproteobacteria</taxon>
        <taxon>Bradymonadales</taxon>
        <taxon>Microvenatoraceae</taxon>
        <taxon>Microvenator</taxon>
    </lineage>
</organism>
<dbReference type="SUPFAM" id="SSF102522">
    <property type="entry name" value="Bacterial fluorinating enzyme, N-terminal domain"/>
    <property type="match status" value="1"/>
</dbReference>
<dbReference type="InterPro" id="IPR023227">
    <property type="entry name" value="SAM_OH_AdoTrfase_C_sf"/>
</dbReference>
<evidence type="ECO:0000259" key="3">
    <source>
        <dbReference type="Pfam" id="PF01887"/>
    </source>
</evidence>
<dbReference type="Gene3D" id="3.40.50.10790">
    <property type="entry name" value="S-adenosyl-l-methionine hydroxide adenosyltransferase, N-terminal"/>
    <property type="match status" value="1"/>
</dbReference>
<keyword evidence="1" id="KW-0949">S-adenosyl-L-methionine</keyword>
<name>A0A5B8Y093_9DELT</name>
<dbReference type="Pfam" id="PF20257">
    <property type="entry name" value="SAM_HAT_C"/>
    <property type="match status" value="1"/>
</dbReference>
<gene>
    <name evidence="5" type="ORF">FRD01_21460</name>
</gene>
<dbReference type="InterPro" id="IPR046470">
    <property type="entry name" value="SAM_HAT_C"/>
</dbReference>
<evidence type="ECO:0000259" key="4">
    <source>
        <dbReference type="Pfam" id="PF20257"/>
    </source>
</evidence>
<dbReference type="EMBL" id="CP042467">
    <property type="protein sequence ID" value="QED29753.1"/>
    <property type="molecule type" value="Genomic_DNA"/>
</dbReference>
<evidence type="ECO:0000313" key="5">
    <source>
        <dbReference type="EMBL" id="QED29753.1"/>
    </source>
</evidence>
<dbReference type="AlphaFoldDB" id="A0A5B8Y093"/>
<accession>A0A5B8Y093</accession>
<dbReference type="InterPro" id="IPR002747">
    <property type="entry name" value="SAM_OH_AdoTrfase"/>
</dbReference>
<sequence>MSRTIAMISDFGYRDAYVGIMKSVIKGLSPDAQLIDLCHEVPAHNVMSGAYLVASAVAYLPENSIVLGVVDPGVGTSRRAIAVQAGQLTYIGPDNGLFNMAYDLTPPLKAVELSNSDFHLPRVSKTFHGRDIFSPVAGHLARGVAFEELGYEIEIESLVRLPEIGPLIKESGIECRIVHVDHFGNVVTNLSRDVMEAAQRRPVFARIKEHRAQFAESFAHVAKNDPVAYFNSTDFLEIGIRNGSAAEQLDLKQRNMLHIETERI</sequence>
<protein>
    <submittedName>
        <fullName evidence="5">SAM-dependent chlorinase/fluorinase</fullName>
    </submittedName>
</protein>
<dbReference type="OrthoDB" id="9792195at2"/>
<dbReference type="InterPro" id="IPR046469">
    <property type="entry name" value="SAM_HAT_N"/>
</dbReference>
<dbReference type="PANTHER" id="PTHR35092:SF1">
    <property type="entry name" value="CHLORINASE MJ1651"/>
    <property type="match status" value="1"/>
</dbReference>